<evidence type="ECO:0000313" key="1">
    <source>
        <dbReference type="EMBL" id="SVA52144.1"/>
    </source>
</evidence>
<dbReference type="EMBL" id="UINC01011876">
    <property type="protein sequence ID" value="SVA52144.1"/>
    <property type="molecule type" value="Genomic_DNA"/>
</dbReference>
<sequence length="141" mass="16517">MSSSGNKKYPATIDDEKDNIIFENTDSKFHIPENYKHFYIVSKNDFKKYKKDLEAIEKANPILKNEDDQILDFDIYTMDSPKGIKFLKNEISFKKKYIRSDEYKDKFVYKPETSALLNPYNTSALLNPYNTSALLNPYNTS</sequence>
<reference evidence="1" key="1">
    <citation type="submission" date="2018-05" db="EMBL/GenBank/DDBJ databases">
        <authorList>
            <person name="Lanie J.A."/>
            <person name="Ng W.-L."/>
            <person name="Kazmierczak K.M."/>
            <person name="Andrzejewski T.M."/>
            <person name="Davidsen T.M."/>
            <person name="Wayne K.J."/>
            <person name="Tettelin H."/>
            <person name="Glass J.I."/>
            <person name="Rusch D."/>
            <person name="Podicherti R."/>
            <person name="Tsui H.-C.T."/>
            <person name="Winkler M.E."/>
        </authorList>
    </citation>
    <scope>NUCLEOTIDE SEQUENCE</scope>
</reference>
<organism evidence="1">
    <name type="scientific">marine metagenome</name>
    <dbReference type="NCBI Taxonomy" id="408172"/>
    <lineage>
        <taxon>unclassified sequences</taxon>
        <taxon>metagenomes</taxon>
        <taxon>ecological metagenomes</taxon>
    </lineage>
</organism>
<proteinExistence type="predicted"/>
<accession>A0A381WI15</accession>
<feature type="non-terminal residue" evidence="1">
    <location>
        <position position="141"/>
    </location>
</feature>
<name>A0A381WI15_9ZZZZ</name>
<protein>
    <submittedName>
        <fullName evidence="1">Uncharacterized protein</fullName>
    </submittedName>
</protein>
<gene>
    <name evidence="1" type="ORF">METZ01_LOCUS104998</name>
</gene>
<dbReference type="AlphaFoldDB" id="A0A381WI15"/>